<name>A0A4Y9ZAZ8_9AGAM</name>
<reference evidence="3 4" key="1">
    <citation type="submission" date="2019-02" db="EMBL/GenBank/DDBJ databases">
        <title>Genome sequencing of the rare red list fungi Dentipellis fragilis.</title>
        <authorList>
            <person name="Buettner E."/>
            <person name="Kellner H."/>
        </authorList>
    </citation>
    <scope>NUCLEOTIDE SEQUENCE [LARGE SCALE GENOMIC DNA]</scope>
    <source>
        <strain evidence="3 4">DSM 105465</strain>
    </source>
</reference>
<proteinExistence type="predicted"/>
<accession>A0A4Y9ZAZ8</accession>
<evidence type="ECO:0000313" key="3">
    <source>
        <dbReference type="EMBL" id="TFY71975.1"/>
    </source>
</evidence>
<comment type="caution">
    <text evidence="3">The sequence shown here is derived from an EMBL/GenBank/DDBJ whole genome shotgun (WGS) entry which is preliminary data.</text>
</comment>
<evidence type="ECO:0000256" key="1">
    <source>
        <dbReference type="SAM" id="SignalP"/>
    </source>
</evidence>
<feature type="domain" description="AB hydrolase-1" evidence="2">
    <location>
        <begin position="87"/>
        <end position="327"/>
    </location>
</feature>
<gene>
    <name evidence="3" type="ORF">EVG20_g1011</name>
</gene>
<dbReference type="STRING" id="205917.A0A4Y9ZAZ8"/>
<feature type="chain" id="PRO_5021360370" description="AB hydrolase-1 domain-containing protein" evidence="1">
    <location>
        <begin position="24"/>
        <end position="334"/>
    </location>
</feature>
<keyword evidence="1" id="KW-0732">Signal</keyword>
<dbReference type="InterPro" id="IPR029058">
    <property type="entry name" value="AB_hydrolase_fold"/>
</dbReference>
<dbReference type="InterPro" id="IPR050228">
    <property type="entry name" value="Carboxylesterase_BioH"/>
</dbReference>
<evidence type="ECO:0000313" key="4">
    <source>
        <dbReference type="Proteomes" id="UP000298327"/>
    </source>
</evidence>
<dbReference type="OrthoDB" id="408373at2759"/>
<dbReference type="SUPFAM" id="SSF53474">
    <property type="entry name" value="alpha/beta-Hydrolases"/>
    <property type="match status" value="1"/>
</dbReference>
<dbReference type="Pfam" id="PF12697">
    <property type="entry name" value="Abhydrolase_6"/>
    <property type="match status" value="1"/>
</dbReference>
<evidence type="ECO:0000259" key="2">
    <source>
        <dbReference type="Pfam" id="PF12697"/>
    </source>
</evidence>
<dbReference type="PANTHER" id="PTHR43194:SF2">
    <property type="entry name" value="PEROXISOMAL MEMBRANE PROTEIN LPX1"/>
    <property type="match status" value="1"/>
</dbReference>
<organism evidence="3 4">
    <name type="scientific">Dentipellis fragilis</name>
    <dbReference type="NCBI Taxonomy" id="205917"/>
    <lineage>
        <taxon>Eukaryota</taxon>
        <taxon>Fungi</taxon>
        <taxon>Dikarya</taxon>
        <taxon>Basidiomycota</taxon>
        <taxon>Agaricomycotina</taxon>
        <taxon>Agaricomycetes</taxon>
        <taxon>Russulales</taxon>
        <taxon>Hericiaceae</taxon>
        <taxon>Dentipellis</taxon>
    </lineage>
</organism>
<dbReference type="PANTHER" id="PTHR43194">
    <property type="entry name" value="HYDROLASE ALPHA/BETA FOLD FAMILY"/>
    <property type="match status" value="1"/>
</dbReference>
<dbReference type="Gene3D" id="3.40.50.1820">
    <property type="entry name" value="alpha/beta hydrolase"/>
    <property type="match status" value="1"/>
</dbReference>
<protein>
    <recommendedName>
        <fullName evidence="2">AB hydrolase-1 domain-containing protein</fullName>
    </recommendedName>
</protein>
<dbReference type="EMBL" id="SEOQ01000029">
    <property type="protein sequence ID" value="TFY71975.1"/>
    <property type="molecule type" value="Genomic_DNA"/>
</dbReference>
<sequence>MPVSTPFHCLTLSLLVFPPLFLAAYFIAQFPHSPEVIAIHASLASLPKDCKSWDIYPEDFYPGGAYVSLPFGRVRYWLLGPEDGKKVVLIHGLSVPAMIWKDVAPTLASRGFRVLLYDLYGRGYSDAPQTSYDPSLYATQLALLMQHINWDKAFVAGVSMVSILLSRPDRFVPDLRASNLKGGGIAAAFSQQFPQLVEDKVVLIASAGLMEPSDMSRTTKFMSSPLVQSVTSSSPFRVVRIQSAHLPGYNAAIASSLRDGPIRGLSSSFKLLGKSNRDVLLIWGTADNTVPYKYASQMQSLVPQSTLITIQGGRHDLTISHPETISDAIVRFFV</sequence>
<keyword evidence="4" id="KW-1185">Reference proteome</keyword>
<feature type="signal peptide" evidence="1">
    <location>
        <begin position="1"/>
        <end position="23"/>
    </location>
</feature>
<dbReference type="InterPro" id="IPR000073">
    <property type="entry name" value="AB_hydrolase_1"/>
</dbReference>
<dbReference type="AlphaFoldDB" id="A0A4Y9ZAZ8"/>
<dbReference type="Proteomes" id="UP000298327">
    <property type="component" value="Unassembled WGS sequence"/>
</dbReference>